<keyword evidence="2" id="KW-1185">Reference proteome</keyword>
<dbReference type="RefSeq" id="XP_025572353.1">
    <property type="nucleotide sequence ID" value="XM_025720086.1"/>
</dbReference>
<reference evidence="1 2" key="1">
    <citation type="submission" date="2018-02" db="EMBL/GenBank/DDBJ databases">
        <title>The genomes of Aspergillus section Nigri reveals drivers in fungal speciation.</title>
        <authorList>
            <consortium name="DOE Joint Genome Institute"/>
            <person name="Vesth T.C."/>
            <person name="Nybo J."/>
            <person name="Theobald S."/>
            <person name="Brandl J."/>
            <person name="Frisvad J.C."/>
            <person name="Nielsen K.F."/>
            <person name="Lyhne E.K."/>
            <person name="Kogle M.E."/>
            <person name="Kuo A."/>
            <person name="Riley R."/>
            <person name="Clum A."/>
            <person name="Nolan M."/>
            <person name="Lipzen A."/>
            <person name="Salamov A."/>
            <person name="Henrissat B."/>
            <person name="Wiebenga A."/>
            <person name="De vries R.P."/>
            <person name="Grigoriev I.V."/>
            <person name="Mortensen U.H."/>
            <person name="Andersen M.R."/>
            <person name="Baker S.E."/>
        </authorList>
    </citation>
    <scope>NUCLEOTIDE SEQUENCE [LARGE SCALE GENOMIC DNA]</scope>
    <source>
        <strain evidence="1 2">CBS 121593</strain>
    </source>
</reference>
<sequence>MNTWLDLPIPSQPESACERYSFLLAAWPAPNPCCSSLCQAYCGKNPGDRQYLCM</sequence>
<dbReference type="EMBL" id="KZ824457">
    <property type="protein sequence ID" value="RAK98025.1"/>
    <property type="molecule type" value="Genomic_DNA"/>
</dbReference>
<accession>A0A395GR57</accession>
<evidence type="ECO:0000313" key="1">
    <source>
        <dbReference type="EMBL" id="RAK98025.1"/>
    </source>
</evidence>
<dbReference type="GeneID" id="37224951"/>
<organism evidence="1 2">
    <name type="scientific">Aspergillus ibericus CBS 121593</name>
    <dbReference type="NCBI Taxonomy" id="1448316"/>
    <lineage>
        <taxon>Eukaryota</taxon>
        <taxon>Fungi</taxon>
        <taxon>Dikarya</taxon>
        <taxon>Ascomycota</taxon>
        <taxon>Pezizomycotina</taxon>
        <taxon>Eurotiomycetes</taxon>
        <taxon>Eurotiomycetidae</taxon>
        <taxon>Eurotiales</taxon>
        <taxon>Aspergillaceae</taxon>
        <taxon>Aspergillus</taxon>
        <taxon>Aspergillus subgen. Circumdati</taxon>
    </lineage>
</organism>
<proteinExistence type="predicted"/>
<dbReference type="AlphaFoldDB" id="A0A395GR57"/>
<dbReference type="Proteomes" id="UP000249402">
    <property type="component" value="Unassembled WGS sequence"/>
</dbReference>
<evidence type="ECO:0000313" key="2">
    <source>
        <dbReference type="Proteomes" id="UP000249402"/>
    </source>
</evidence>
<protein>
    <submittedName>
        <fullName evidence="1">Uncharacterized protein</fullName>
    </submittedName>
</protein>
<name>A0A395GR57_9EURO</name>
<dbReference type="VEuPathDB" id="FungiDB:BO80DRAFT_427716"/>
<gene>
    <name evidence="1" type="ORF">BO80DRAFT_427716</name>
</gene>